<keyword evidence="6" id="KW-1185">Reference proteome</keyword>
<dbReference type="EMBL" id="JATAAI010000039">
    <property type="protein sequence ID" value="KAK1734418.1"/>
    <property type="molecule type" value="Genomic_DNA"/>
</dbReference>
<organism evidence="5 6">
    <name type="scientific">Skeletonema marinoi</name>
    <dbReference type="NCBI Taxonomy" id="267567"/>
    <lineage>
        <taxon>Eukaryota</taxon>
        <taxon>Sar</taxon>
        <taxon>Stramenopiles</taxon>
        <taxon>Ochrophyta</taxon>
        <taxon>Bacillariophyta</taxon>
        <taxon>Coscinodiscophyceae</taxon>
        <taxon>Thalassiosirophycidae</taxon>
        <taxon>Thalassiosirales</taxon>
        <taxon>Skeletonemataceae</taxon>
        <taxon>Skeletonema</taxon>
        <taxon>Skeletonema marinoi-dohrnii complex</taxon>
    </lineage>
</organism>
<dbReference type="Gene3D" id="3.40.50.300">
    <property type="entry name" value="P-loop containing nucleotide triphosphate hydrolases"/>
    <property type="match status" value="1"/>
</dbReference>
<gene>
    <name evidence="5" type="ORF">QTG54_014925</name>
</gene>
<dbReference type="CDD" id="cd00198">
    <property type="entry name" value="vWFA"/>
    <property type="match status" value="1"/>
</dbReference>
<evidence type="ECO:0000313" key="5">
    <source>
        <dbReference type="EMBL" id="KAK1734418.1"/>
    </source>
</evidence>
<proteinExistence type="predicted"/>
<evidence type="ECO:0000256" key="1">
    <source>
        <dbReference type="SAM" id="Coils"/>
    </source>
</evidence>
<reference evidence="5" key="1">
    <citation type="submission" date="2023-06" db="EMBL/GenBank/DDBJ databases">
        <title>Survivors Of The Sea: Transcriptome response of Skeletonema marinoi to long-term dormancy.</title>
        <authorList>
            <person name="Pinder M.I.M."/>
            <person name="Kourtchenko O."/>
            <person name="Robertson E.K."/>
            <person name="Larsson T."/>
            <person name="Maumus F."/>
            <person name="Osuna-Cruz C.M."/>
            <person name="Vancaester E."/>
            <person name="Stenow R."/>
            <person name="Vandepoele K."/>
            <person name="Ploug H."/>
            <person name="Bruchert V."/>
            <person name="Godhe A."/>
            <person name="Topel M."/>
        </authorList>
    </citation>
    <scope>NUCLEOTIDE SEQUENCE</scope>
    <source>
        <strain evidence="5">R05AC</strain>
    </source>
</reference>
<dbReference type="PROSITE" id="PS50234">
    <property type="entry name" value="VWFA"/>
    <property type="match status" value="1"/>
</dbReference>
<dbReference type="GO" id="GO:0004842">
    <property type="term" value="F:ubiquitin-protein transferase activity"/>
    <property type="evidence" value="ECO:0007669"/>
    <property type="project" value="InterPro"/>
</dbReference>
<sequence length="3921" mass="441585">MYFSCKLCYQCDSVATLLEILNANNYFSHQNITAMRIIQENIVKIQDWLSEGMDDMAGILSKFALIQSSGRIVISSEDSMDEATTPKRELSLHFSRSDASNEIMNESEVRELVQYLGFTTHESDESRMNVERFVRVYEQCSNVMASQQAMADVGFGSDGATKRLEFTLSENSKYLAQEWLDEADKMIEECKGWLGQVRSSNKQSLLFWKDELRFIFLCMCDIRSGGGDEGSVEWQMIVSILSRMSLNPDCSNLIAQFASEAPSRGSWLEDVSIFVSACGNQDHITSSLGSSNVIIHKMDCLDNTIFAAQLQLMHHIYTNRCPASFEYLDASCIKSSEHVAIFLERVRAFPEHTFVISYVERLAASEQELIATFIAQHARSADTMHLHCIQSKDTVLYASPGVSISSWNDSSLNEYCPSQWLQECVASKGHVSDITIVFSDTPGSGKTKFIRGELERANANGTQVASVYIHEDFTLTKAVEQLRKKFGEGGSEDKSIHFGLSCDAEPSDEFLLSVNHFFNSFFLFGNVYDPTSGDSFYGSSHKWNVFVEMNVYAGDEDTAQVWLREHVPVLSYCCLHILQPPSDFIIDEKARRVATYLRAYDSGTIDRKFNSTPANKTIVFVLDKSGSMIDEIGGRSRFQVALESMLSVFNSHIRVMDSVGLVLFDSHLVEAVPLQRIENEQDLIRVQRQMSNPGVRPHGGTKMYTALHRVLDSVNNSTREESEDVWIVCLTDGQSHDGPDLIREQLRNSPDNLHVILIGIGLQCSYHQAMRALCNKYHAGNQPNNKGIFLPTALDINDIEGTFNEVASRIPVSQTFELDGAMSDEQCRDWLDRYRPHFISPANKLVYSFWVSFIYRRIRVFDASEDFNYNETYDSLGSSLMKVMLDESEQMLMRDQTDRSWSLSNHTQLIYDFSQPESPKFRLICTSPDDLDPVQKEKFEQLDLPGFALPNMMELRRRETLDRYLSQALSIPLTEDENGNQFLQCVNDHRFVLTLDFTLKLLNIHEHVSCGAPCVMEGETGVSKTALTKMYSILVNSQQMRIASVSTADTLELTLHELMTAFPGVALDNDECILEQILTFLETSSQHTSTDVGRAVEIIDDKISLAFLRRSALFMDSPSFAVSNDGGIGGLARAKEMLKWFSESHLEQLFFDINIHASLTADDINEQLIEAKRVARKVAGLDIKVVVFLDEINTASVLGLIKEIIVDRSLNGDPLEGNIVIVAACNPVRKSSLSQVTANRVTDLGREWVSGHYQVRQLPPSLSTICWDFGALKREQEKEFIQQRILMMENLPNSLTSRMTEILSSSHEFIRELARDHIMKSSSSASMQESEAFLRARSVVSLRDIQRVFHLTDYFLNQFTLEESNSDSSTHPFRRAMLVSVAIVYYLRLDSAARNIFVKKLSSLPTELDEECSLLDALGSAMDTVVKATEIPEGISLTLGLKENIFVTLVCTLARVPLMIIGPPGCSKTLAVSIVNDNANGEESPSQYYRDLARIQPFHYQCSKASTSNEVASVFSRAEQRQMTVDRARQQCLVFMDEAGLPEEERESLKVLHYLLEGHMSSSPNVAFVCITNHILDAAKSNRCACLLRPEPDMEELSCILEGVLGQKLQQDYNSVELVCFEEQVVEMKEFSERMCSCYMDLMKNTDRFSFFVDFFGLRDFIHFLKFLRRSAPPVEDSILHITEKVFVNALERNFNGIDKEQFANMCAYFMAKGLSGCDQIKPVLEKHIRDPMEVINDALSEQPTNDVSRYNLPRYKMIIDHTNDDSVTRLLQISGVLNSSHAFYKLSGIDEGAEIEKLNLVSKVKFAAQYGMKTVVLSQVEGVSECFYDLFNQHFKEFRKEDGEVSYFANIAIGGVSRPCLVSPSFQCIVHVQSSELANLPAPFLNRFEKFQLNIDDILRWRLKQLTPGLRDILSQSLRHSQDFVESIGANSVWSASTEDTLKSIYISLIRPEACAENHDLETGTSGDSIDFEVLGFILNNFDVDMTVEDIQSCIDSARVEYRSSKDGVELERVIDCVSKGKRALPFEDVRNDNLRTPLSRALKQIILSSITRCVVIRLLQLVRPDALYLRRHSVPGEVLRIYFGGQEHFSLKRLIGKLSESNNTTSQFHIVYARSDSCAHSLPTWSNNDDIDPSILHRVRSLVHDEPSAVEIHHLDLLKSESEIRTTFDGWVSKELVNTFILVVDMKMQSINIVNFIRSYVEQATLSSDKQFILLLHFPLSCDQSIYPALFFGKWSCIFLDGIGDADGNSVDFNNVLQSACSLTGQKLNADALLGALKPKALQYVASQVPFYSCSKQPQSINQAMTLGERMDCIEQMLSSKVEQATLETRLCRKFILMWTDDRIREVVYRSAYALASGKSKLSFSSALTSTLQSSFNKFLAKSVLEINVWNAMILYRSSADAETERIFALVLNRLPLPGVPLQELLLIRDMNHQLIPLPMEVKSREAIVVFPFFFQISSLIEMAIDKANFDFLDQSSLDQNDDFGPLFLERVDTLLGEMADSMEAMAGVVRDIVTHVAESESLFSRYLQHILAWSYGCRNLAQVEKWITLKMDIASMLDSSLQCNILYLHILCRKNVGSILRIASWDSEDIAKELLQNEVQFEGISFVTTIVSHFLRLVGENFEANKWSNSFSLFLNSFAALMEGGVIEDEDLIVNLRLLILLNVLISVDVEEMAVGRIVQMITEDTISTDIATVSGCLGLLKDSMSETPSKTKEAQDHLLRIFFSPWWLKVISNKVYNDDAIFLMSAIKQRRDYIKEQTAVVLLRNVLTCRRGNGSQSTLPTSSFLPSIVVLLSCELNANHHESFSESGERVGMPHFVPHWLSTEGVNTPSLTDGSIDEVDWYLRNYHNSFDDCPLAKVVSDIIFGELIEKARSINSDELLIMFQASIQEQKEVNQATNARLLRCSGQASLQGPVSIKGCYVRALETDAILLTFVCKVAEELSNYSRSFALEGVNAVCAVRILNGVMPLFRWPDLFFKVIMKLKGSGHLANLLSEGGPLHNFNWCQQWMQGLSSHQRDVEMRLRRSEAALREAEIDEDNKARQFRRCPHCNEMFGVDQVNCGVFYCGRDAHGANGPAVGGRAVQGGYGCGRQFRLDEAIPYARDETLLGPLREDVLANRNLFEASNQGAELWARAERLDIPPISFRLQNEDRTSMSSTIFNISLVDHLQQTPEEENICRLAAILNQLPRLEHVSCLPDLIETFRHVVTREESFNMKLRDVMDERLLRARFGAVHASHLYSLFLRVVEKVNLFLTANENRVNFECEDVALPFTDLMDVSLIQVLSEAEHPSSGHDSLFLVISDLLMRYNNFIISVSTFKEARSVDDKPEEIHPRSLVRGSKNSIAVSVSTEDVASTVANLIESYWEDGSFALEGLLGAIQREFDVIGSLQTVMPPLSFLRERFVFRDCFVGHDEVEESDQCFFSPHKQFYFAQREDWMLYEDVRDKAMKKCSGDKDGICSIRHKMIVTFQSLGHGEWTSLLEGMRNTLDGLDFSNAQEFGEATALQLGIDSLQAVGFPAMDGAGSTLIHTLSKDDIVEFIDVCGEQLSSEAYQFNRLPSRLSEPILADVRESLESNIHLLLQTKSSSDIHNEIQAFCEDVLSFYEPHIVTVSEQSNEPLESYLRRNNAWDNADNICAALPSNLGIRNYIDIRKVFHQLKLRLRQTGHGEIKSDSEVPPDLDTPDSNAWKWVARPSRNNGAEEEISNGIFDRLWFEEAIRPREVDTSNMIEEEADRTDSGDNEDAVTLDDGSVEDSGDNEDAVTLDDGSVEVKDEVVPDLDDHEEEEHEELQPVEEAKETEEVANEVADDSNSDEADNIEEDDSATTAALSSHYLAAANQIGSTGVQEAGEVPVKVKERQGKIIAIAAVALLMIFAALVYVYRSSALATDYGAAEAESNEIEECKEDDVMAELTAESMNM</sequence>
<protein>
    <submittedName>
        <fullName evidence="5">VWA domain-containing protein</fullName>
    </submittedName>
</protein>
<dbReference type="InterPro" id="IPR003959">
    <property type="entry name" value="ATPase_AAA_core"/>
</dbReference>
<feature type="compositionally biased region" description="Acidic residues" evidence="2">
    <location>
        <begin position="3803"/>
        <end position="3825"/>
    </location>
</feature>
<dbReference type="Pfam" id="PF00092">
    <property type="entry name" value="VWA"/>
    <property type="match status" value="1"/>
</dbReference>
<evidence type="ECO:0000256" key="3">
    <source>
        <dbReference type="SAM" id="Phobius"/>
    </source>
</evidence>
<dbReference type="InterPro" id="IPR036465">
    <property type="entry name" value="vWFA_dom_sf"/>
</dbReference>
<dbReference type="Pfam" id="PF00004">
    <property type="entry name" value="AAA"/>
    <property type="match status" value="1"/>
</dbReference>
<name>A0AAD8XVW9_9STRA</name>
<dbReference type="GO" id="GO:0016887">
    <property type="term" value="F:ATP hydrolysis activity"/>
    <property type="evidence" value="ECO:0007669"/>
    <property type="project" value="InterPro"/>
</dbReference>
<keyword evidence="3" id="KW-1133">Transmembrane helix</keyword>
<dbReference type="SMART" id="SM00327">
    <property type="entry name" value="VWA"/>
    <property type="match status" value="1"/>
</dbReference>
<dbReference type="InterPro" id="IPR002035">
    <property type="entry name" value="VWF_A"/>
</dbReference>
<keyword evidence="3" id="KW-0812">Transmembrane</keyword>
<keyword evidence="3" id="KW-0472">Membrane</keyword>
<evidence type="ECO:0000259" key="4">
    <source>
        <dbReference type="PROSITE" id="PS50234"/>
    </source>
</evidence>
<dbReference type="PANTHER" id="PTHR22605">
    <property type="entry name" value="RZ-TYPE DOMAIN-CONTAINING PROTEIN"/>
    <property type="match status" value="1"/>
</dbReference>
<keyword evidence="1" id="KW-0175">Coiled coil</keyword>
<dbReference type="PANTHER" id="PTHR22605:SF1">
    <property type="entry name" value="RZ-TYPE DOMAIN-CONTAINING PROTEIN"/>
    <property type="match status" value="1"/>
</dbReference>
<feature type="domain" description="VWFA" evidence="4">
    <location>
        <begin position="617"/>
        <end position="810"/>
    </location>
</feature>
<accession>A0AAD8XVW9</accession>
<evidence type="ECO:0000313" key="6">
    <source>
        <dbReference type="Proteomes" id="UP001224775"/>
    </source>
</evidence>
<feature type="region of interest" description="Disordered" evidence="2">
    <location>
        <begin position="3725"/>
        <end position="3825"/>
    </location>
</feature>
<comment type="caution">
    <text evidence="5">The sequence shown here is derived from an EMBL/GenBank/DDBJ whole genome shotgun (WGS) entry which is preliminary data.</text>
</comment>
<dbReference type="InterPro" id="IPR027417">
    <property type="entry name" value="P-loop_NTPase"/>
</dbReference>
<evidence type="ECO:0000256" key="2">
    <source>
        <dbReference type="SAM" id="MobiDB-lite"/>
    </source>
</evidence>
<dbReference type="InterPro" id="IPR003593">
    <property type="entry name" value="AAA+_ATPase"/>
</dbReference>
<dbReference type="Proteomes" id="UP001224775">
    <property type="component" value="Unassembled WGS sequence"/>
</dbReference>
<dbReference type="SUPFAM" id="SSF53300">
    <property type="entry name" value="vWA-like"/>
    <property type="match status" value="1"/>
</dbReference>
<feature type="compositionally biased region" description="Acidic residues" evidence="2">
    <location>
        <begin position="3731"/>
        <end position="3765"/>
    </location>
</feature>
<feature type="coiled-coil region" evidence="1">
    <location>
        <begin position="3019"/>
        <end position="3046"/>
    </location>
</feature>
<dbReference type="GO" id="GO:0005524">
    <property type="term" value="F:ATP binding"/>
    <property type="evidence" value="ECO:0007669"/>
    <property type="project" value="InterPro"/>
</dbReference>
<feature type="compositionally biased region" description="Acidic residues" evidence="2">
    <location>
        <begin position="3778"/>
        <end position="3795"/>
    </location>
</feature>
<dbReference type="InterPro" id="IPR031248">
    <property type="entry name" value="RNF213"/>
</dbReference>
<dbReference type="SUPFAM" id="SSF52540">
    <property type="entry name" value="P-loop containing nucleoside triphosphate hydrolases"/>
    <property type="match status" value="1"/>
</dbReference>
<dbReference type="SMART" id="SM00382">
    <property type="entry name" value="AAA"/>
    <property type="match status" value="2"/>
</dbReference>
<feature type="transmembrane region" description="Helical" evidence="3">
    <location>
        <begin position="3864"/>
        <end position="3883"/>
    </location>
</feature>
<dbReference type="Gene3D" id="3.40.50.410">
    <property type="entry name" value="von Willebrand factor, type A domain"/>
    <property type="match status" value="1"/>
</dbReference>